<gene>
    <name evidence="3" type="ORF">L9F63_024241</name>
</gene>
<dbReference type="AlphaFoldDB" id="A0AAD7ZH57"/>
<evidence type="ECO:0000256" key="2">
    <source>
        <dbReference type="SAM" id="Coils"/>
    </source>
</evidence>
<keyword evidence="1 2" id="KW-0175">Coiled coil</keyword>
<evidence type="ECO:0000256" key="1">
    <source>
        <dbReference type="ARBA" id="ARBA00023054"/>
    </source>
</evidence>
<evidence type="ECO:0000313" key="3">
    <source>
        <dbReference type="EMBL" id="KAJ9580580.1"/>
    </source>
</evidence>
<name>A0AAD7ZH57_DIPPU</name>
<sequence>SLYCNSQYNQQTDNGKINCATFLAETIRLELQQDHIDKACLQAIKNMKYLDRQLSQQIVTLYKEKEHLRSGDLEKIKSLIVSISQSLKLLKNYIKDEDQLKKMDIEICRKSLMELQNKIREFKRTNDESFQRLSEEESILTDEIMFLESKTDEWNQPINNSVLKPVVKSISKSYISNTDNTRKEILEFQKFLQDHGGHTGGWSEEDHILFLRLRNKSKGKITFLSSLRQHFP</sequence>
<feature type="coiled-coil region" evidence="2">
    <location>
        <begin position="105"/>
        <end position="132"/>
    </location>
</feature>
<protein>
    <submittedName>
        <fullName evidence="3">Uncharacterized protein</fullName>
    </submittedName>
</protein>
<reference evidence="3" key="1">
    <citation type="journal article" date="2023" name="IScience">
        <title>Live-bearing cockroach genome reveals convergent evolutionary mechanisms linked to viviparity in insects and beyond.</title>
        <authorList>
            <person name="Fouks B."/>
            <person name="Harrison M.C."/>
            <person name="Mikhailova A.A."/>
            <person name="Marchal E."/>
            <person name="English S."/>
            <person name="Carruthers M."/>
            <person name="Jennings E.C."/>
            <person name="Chiamaka E.L."/>
            <person name="Frigard R.A."/>
            <person name="Pippel M."/>
            <person name="Attardo G.M."/>
            <person name="Benoit J.B."/>
            <person name="Bornberg-Bauer E."/>
            <person name="Tobe S.S."/>
        </authorList>
    </citation>
    <scope>NUCLEOTIDE SEQUENCE</scope>
    <source>
        <strain evidence="3">Stay&amp;Tobe</strain>
    </source>
</reference>
<proteinExistence type="predicted"/>
<keyword evidence="4" id="KW-1185">Reference proteome</keyword>
<accession>A0AAD7ZH57</accession>
<dbReference type="PANTHER" id="PTHR21549:SF0">
    <property type="entry name" value="COILED-COIL DOMAIN-CONTAINING PROTEIN 112"/>
    <property type="match status" value="1"/>
</dbReference>
<dbReference type="Proteomes" id="UP001233999">
    <property type="component" value="Unassembled WGS sequence"/>
</dbReference>
<feature type="non-terminal residue" evidence="3">
    <location>
        <position position="1"/>
    </location>
</feature>
<evidence type="ECO:0000313" key="4">
    <source>
        <dbReference type="Proteomes" id="UP001233999"/>
    </source>
</evidence>
<reference evidence="3" key="2">
    <citation type="submission" date="2023-05" db="EMBL/GenBank/DDBJ databases">
        <authorList>
            <person name="Fouks B."/>
        </authorList>
    </citation>
    <scope>NUCLEOTIDE SEQUENCE</scope>
    <source>
        <strain evidence="3">Stay&amp;Tobe</strain>
        <tissue evidence="3">Testes</tissue>
    </source>
</reference>
<dbReference type="InterPro" id="IPR039902">
    <property type="entry name" value="CCDC148/CCDC112"/>
</dbReference>
<organism evidence="3 4">
    <name type="scientific">Diploptera punctata</name>
    <name type="common">Pacific beetle cockroach</name>
    <dbReference type="NCBI Taxonomy" id="6984"/>
    <lineage>
        <taxon>Eukaryota</taxon>
        <taxon>Metazoa</taxon>
        <taxon>Ecdysozoa</taxon>
        <taxon>Arthropoda</taxon>
        <taxon>Hexapoda</taxon>
        <taxon>Insecta</taxon>
        <taxon>Pterygota</taxon>
        <taxon>Neoptera</taxon>
        <taxon>Polyneoptera</taxon>
        <taxon>Dictyoptera</taxon>
        <taxon>Blattodea</taxon>
        <taxon>Blaberoidea</taxon>
        <taxon>Blaberidae</taxon>
        <taxon>Diplopterinae</taxon>
        <taxon>Diploptera</taxon>
    </lineage>
</organism>
<feature type="non-terminal residue" evidence="3">
    <location>
        <position position="232"/>
    </location>
</feature>
<comment type="caution">
    <text evidence="3">The sequence shown here is derived from an EMBL/GenBank/DDBJ whole genome shotgun (WGS) entry which is preliminary data.</text>
</comment>
<dbReference type="EMBL" id="JASPKZ010008261">
    <property type="protein sequence ID" value="KAJ9580580.1"/>
    <property type="molecule type" value="Genomic_DNA"/>
</dbReference>
<dbReference type="PANTHER" id="PTHR21549">
    <property type="entry name" value="MUTATED IN BLADDER CANCER 1"/>
    <property type="match status" value="1"/>
</dbReference>